<evidence type="ECO:0000313" key="2">
    <source>
        <dbReference type="EMBL" id="AYD43741.1"/>
    </source>
</evidence>
<organism evidence="2 3">
    <name type="scientific">Yersinia rochesterensis</name>
    <dbReference type="NCBI Taxonomy" id="1604335"/>
    <lineage>
        <taxon>Bacteria</taxon>
        <taxon>Pseudomonadati</taxon>
        <taxon>Pseudomonadota</taxon>
        <taxon>Gammaproteobacteria</taxon>
        <taxon>Enterobacterales</taxon>
        <taxon>Yersiniaceae</taxon>
        <taxon>Yersinia</taxon>
    </lineage>
</organism>
<feature type="transmembrane region" description="Helical" evidence="1">
    <location>
        <begin position="43"/>
        <end position="62"/>
    </location>
</feature>
<keyword evidence="1" id="KW-0812">Transmembrane</keyword>
<sequence>MHVRWLPSLLGPSLGLASARPLQAAFKSTSCRFFTPVTYLCKLLGIFLVAAFLQLELFRVYVLCRDWTRKFPNYLAGHFPVFF</sequence>
<keyword evidence="1" id="KW-1133">Transmembrane helix</keyword>
<dbReference type="Proteomes" id="UP000265864">
    <property type="component" value="Chromosome"/>
</dbReference>
<dbReference type="EMBL" id="CP032482">
    <property type="protein sequence ID" value="AYD43741.1"/>
    <property type="molecule type" value="Genomic_DNA"/>
</dbReference>
<name>A0A8D4SQJ2_9GAMM</name>
<proteinExistence type="predicted"/>
<reference evidence="2 3" key="1">
    <citation type="submission" date="2018-09" db="EMBL/GenBank/DDBJ databases">
        <title>Yersinia kristensenii subsp. rochesterensis subsp. nov., Isolated from Human Feces.</title>
        <authorList>
            <person name="Cunningham S.A."/>
            <person name="Jeraldo P."/>
            <person name="Patel R."/>
        </authorList>
    </citation>
    <scope>NUCLEOTIDE SEQUENCE [LARGE SCALE GENOMIC DNA]</scope>
    <source>
        <strain evidence="2 3">ATCC BAA-2637</strain>
    </source>
</reference>
<gene>
    <name evidence="2" type="ORF">DXZ79_08525</name>
</gene>
<evidence type="ECO:0000313" key="3">
    <source>
        <dbReference type="Proteomes" id="UP000265864"/>
    </source>
</evidence>
<evidence type="ECO:0000256" key="1">
    <source>
        <dbReference type="SAM" id="Phobius"/>
    </source>
</evidence>
<keyword evidence="1" id="KW-0472">Membrane</keyword>
<dbReference type="AlphaFoldDB" id="A0A8D4SQJ2"/>
<accession>A0A8D4SQJ2</accession>
<protein>
    <submittedName>
        <fullName evidence="2">Uncharacterized protein</fullName>
    </submittedName>
</protein>